<feature type="compositionally biased region" description="Polar residues" evidence="1">
    <location>
        <begin position="201"/>
        <end position="217"/>
    </location>
</feature>
<feature type="domain" description="C2H2-type" evidence="2">
    <location>
        <begin position="471"/>
        <end position="498"/>
    </location>
</feature>
<accession>A0A8K0PIL0</accession>
<sequence length="631" mass="70682">MVLLTIVNSSSPVENPTLASFIELNGGDDAFLTMSKDFMSKLTCWDTDTVTAIQQTIQRILVVVHADTATSSTRDATDALVAEAKEAGLTNLDDLLWGLCFDLEAFKTAMNERILLKHIQDCQQDESIREEDWYSIFPDARHPLSTTWPWSIKPSLAVIWGVCWMFYPTWQSNEHSDYQADDPNQQQIPDNLYELSLFTNMDDQQNPSAPDLHSSQAFRPGPHHTNGPRTPFAEQSLTNGTELQHLFGQSGSTPPSHHYTTDHAASTESFFSGFPNLPTDVNEYNYYQPNHQQAQQPHLPQFNHRAGPSRFFANTTALDTSSTHPPPPGASAPIRSAPPFSQASNFSTFPPSIRSGLQPPNLMSPGIMQSPVSIARSREGSGALSPGRKRALSDASLPAHSKPSPQPLIASTPDSRTDEYDPGNNASTPDRPEPRKNDHGQYICTFPGCTNEGFERKCEWTKHFDKHDRPYKCKDPACSKLQGFTYSGGLLRHQREVHGMHGGPKERLFCRFPGECKRKSEKGFTRKENRDEHERRVHNGPFDGLLKEETTSPQAWSESSEVRRLSVPTGKRKASEASETDIEDLRGELKRLRQDNDELRQQVTILLANRPLDQRSKLGHGDQRTQNDRGS</sequence>
<evidence type="ECO:0000313" key="4">
    <source>
        <dbReference type="Proteomes" id="UP000809789"/>
    </source>
</evidence>
<organism evidence="3 4">
    <name type="scientific">Elsinoe batatas</name>
    <dbReference type="NCBI Taxonomy" id="2601811"/>
    <lineage>
        <taxon>Eukaryota</taxon>
        <taxon>Fungi</taxon>
        <taxon>Dikarya</taxon>
        <taxon>Ascomycota</taxon>
        <taxon>Pezizomycotina</taxon>
        <taxon>Dothideomycetes</taxon>
        <taxon>Dothideomycetidae</taxon>
        <taxon>Myriangiales</taxon>
        <taxon>Elsinoaceae</taxon>
        <taxon>Elsinoe</taxon>
    </lineage>
</organism>
<dbReference type="OrthoDB" id="5305647at2759"/>
<dbReference type="Gene3D" id="3.30.160.60">
    <property type="entry name" value="Classic Zinc Finger"/>
    <property type="match status" value="1"/>
</dbReference>
<evidence type="ECO:0000256" key="1">
    <source>
        <dbReference type="SAM" id="MobiDB-lite"/>
    </source>
</evidence>
<feature type="domain" description="C2H2-type" evidence="2">
    <location>
        <begin position="508"/>
        <end position="538"/>
    </location>
</feature>
<evidence type="ECO:0000259" key="2">
    <source>
        <dbReference type="SMART" id="SM00355"/>
    </source>
</evidence>
<keyword evidence="4" id="KW-1185">Reference proteome</keyword>
<comment type="caution">
    <text evidence="3">The sequence shown here is derived from an EMBL/GenBank/DDBJ whole genome shotgun (WGS) entry which is preliminary data.</text>
</comment>
<dbReference type="InterPro" id="IPR059009">
    <property type="entry name" value="Znf_C2H2_17_1st"/>
</dbReference>
<dbReference type="EMBL" id="JAESVG020000006">
    <property type="protein sequence ID" value="KAG8626744.1"/>
    <property type="molecule type" value="Genomic_DNA"/>
</dbReference>
<dbReference type="AlphaFoldDB" id="A0A8K0PIL0"/>
<feature type="compositionally biased region" description="Basic and acidic residues" evidence="1">
    <location>
        <begin position="612"/>
        <end position="631"/>
    </location>
</feature>
<gene>
    <name evidence="3" type="ORF">KVT40_005689</name>
</gene>
<protein>
    <recommendedName>
        <fullName evidence="2">C2H2-type domain-containing protein</fullName>
    </recommendedName>
</protein>
<feature type="compositionally biased region" description="Polar residues" evidence="1">
    <location>
        <begin position="339"/>
        <end position="350"/>
    </location>
</feature>
<name>A0A8K0PIL0_9PEZI</name>
<feature type="region of interest" description="Disordered" evidence="1">
    <location>
        <begin position="201"/>
        <end position="235"/>
    </location>
</feature>
<evidence type="ECO:0000313" key="3">
    <source>
        <dbReference type="EMBL" id="KAG8626744.1"/>
    </source>
</evidence>
<reference evidence="3" key="1">
    <citation type="submission" date="2021-07" db="EMBL/GenBank/DDBJ databases">
        <title>Elsinoe batatas strain:CRI-CJ2 Genome sequencing and assembly.</title>
        <authorList>
            <person name="Huang L."/>
        </authorList>
    </citation>
    <scope>NUCLEOTIDE SEQUENCE</scope>
    <source>
        <strain evidence="3">CRI-CJ2</strain>
    </source>
</reference>
<feature type="domain" description="C2H2-type" evidence="2">
    <location>
        <begin position="442"/>
        <end position="467"/>
    </location>
</feature>
<proteinExistence type="predicted"/>
<dbReference type="Pfam" id="PF26177">
    <property type="entry name" value="zf_C2H2_17_1st"/>
    <property type="match status" value="1"/>
</dbReference>
<feature type="region of interest" description="Disordered" evidence="1">
    <location>
        <begin position="607"/>
        <end position="631"/>
    </location>
</feature>
<feature type="region of interest" description="Disordered" evidence="1">
    <location>
        <begin position="316"/>
        <end position="439"/>
    </location>
</feature>
<dbReference type="SMART" id="SM00355">
    <property type="entry name" value="ZnF_C2H2"/>
    <property type="match status" value="3"/>
</dbReference>
<dbReference type="Proteomes" id="UP000809789">
    <property type="component" value="Unassembled WGS sequence"/>
</dbReference>
<feature type="region of interest" description="Disordered" evidence="1">
    <location>
        <begin position="522"/>
        <end position="582"/>
    </location>
</feature>
<dbReference type="InterPro" id="IPR013087">
    <property type="entry name" value="Znf_C2H2_type"/>
</dbReference>
<feature type="compositionally biased region" description="Basic and acidic residues" evidence="1">
    <location>
        <begin position="522"/>
        <end position="537"/>
    </location>
</feature>
<feature type="compositionally biased region" description="Basic and acidic residues" evidence="1">
    <location>
        <begin position="430"/>
        <end position="439"/>
    </location>
</feature>